<dbReference type="KEGG" id="pbal:CPBP_00460"/>
<feature type="binding site" evidence="7 8">
    <location>
        <position position="97"/>
    </location>
    <ligand>
        <name>S-adenosyl-L-methionine</name>
        <dbReference type="ChEBI" id="CHEBI:59789"/>
    </ligand>
</feature>
<evidence type="ECO:0000256" key="1">
    <source>
        <dbReference type="ARBA" id="ARBA00022490"/>
    </source>
</evidence>
<dbReference type="InterPro" id="IPR020596">
    <property type="entry name" value="rRNA_Ade_Mease_Trfase_CS"/>
</dbReference>
<dbReference type="InterPro" id="IPR001737">
    <property type="entry name" value="KsgA/Erm"/>
</dbReference>
<proteinExistence type="inferred from homology"/>
<dbReference type="HAMAP" id="MF_00607">
    <property type="entry name" value="16SrRNA_methyltr_A"/>
    <property type="match status" value="1"/>
</dbReference>
<evidence type="ECO:0000313" key="11">
    <source>
        <dbReference type="Proteomes" id="UP000594001"/>
    </source>
</evidence>
<dbReference type="Pfam" id="PF00398">
    <property type="entry name" value="RrnaAD"/>
    <property type="match status" value="1"/>
</dbReference>
<dbReference type="EMBL" id="CP054719">
    <property type="protein sequence ID" value="QOL19695.1"/>
    <property type="molecule type" value="Genomic_DNA"/>
</dbReference>
<dbReference type="EC" id="2.1.1.182" evidence="7"/>
<dbReference type="PANTHER" id="PTHR11727">
    <property type="entry name" value="DIMETHYLADENOSINE TRANSFERASE"/>
    <property type="match status" value="1"/>
</dbReference>
<dbReference type="PANTHER" id="PTHR11727:SF7">
    <property type="entry name" value="DIMETHYLADENOSINE TRANSFERASE-RELATED"/>
    <property type="match status" value="1"/>
</dbReference>
<feature type="binding site" evidence="7 8">
    <location>
        <position position="52"/>
    </location>
    <ligand>
        <name>S-adenosyl-L-methionine</name>
        <dbReference type="ChEBI" id="CHEBI:59789"/>
    </ligand>
</feature>
<evidence type="ECO:0000256" key="7">
    <source>
        <dbReference type="HAMAP-Rule" id="MF_00607"/>
    </source>
</evidence>
<evidence type="ECO:0000256" key="5">
    <source>
        <dbReference type="ARBA" id="ARBA00022691"/>
    </source>
</evidence>
<keyword evidence="6 7" id="KW-0694">RNA-binding</keyword>
<feature type="domain" description="Ribosomal RNA adenine methylase transferase N-terminal" evidence="9">
    <location>
        <begin position="32"/>
        <end position="203"/>
    </location>
</feature>
<dbReference type="Gene3D" id="3.40.50.150">
    <property type="entry name" value="Vaccinia Virus protein VP39"/>
    <property type="match status" value="1"/>
</dbReference>
<dbReference type="PROSITE" id="PS51689">
    <property type="entry name" value="SAM_RNA_A_N6_MT"/>
    <property type="match status" value="1"/>
</dbReference>
<evidence type="ECO:0000313" key="10">
    <source>
        <dbReference type="EMBL" id="QOL19695.1"/>
    </source>
</evidence>
<comment type="function">
    <text evidence="7">Specifically dimethylates two adjacent adenosines (A1518 and A1519) in the loop of a conserved hairpin near the 3'-end of 16S rRNA in the 30S particle. May play a critical role in biogenesis of 30S subunits.</text>
</comment>
<dbReference type="Proteomes" id="UP000594001">
    <property type="component" value="Chromosome"/>
</dbReference>
<accession>A0A7L9RTF3</accession>
<evidence type="ECO:0000259" key="9">
    <source>
        <dbReference type="SMART" id="SM00650"/>
    </source>
</evidence>
<comment type="catalytic activity">
    <reaction evidence="7">
        <text>adenosine(1518)/adenosine(1519) in 16S rRNA + 4 S-adenosyl-L-methionine = N(6)-dimethyladenosine(1518)/N(6)-dimethyladenosine(1519) in 16S rRNA + 4 S-adenosyl-L-homocysteine + 4 H(+)</text>
        <dbReference type="Rhea" id="RHEA:19609"/>
        <dbReference type="Rhea" id="RHEA-COMP:10232"/>
        <dbReference type="Rhea" id="RHEA-COMP:10233"/>
        <dbReference type="ChEBI" id="CHEBI:15378"/>
        <dbReference type="ChEBI" id="CHEBI:57856"/>
        <dbReference type="ChEBI" id="CHEBI:59789"/>
        <dbReference type="ChEBI" id="CHEBI:74411"/>
        <dbReference type="ChEBI" id="CHEBI:74493"/>
        <dbReference type="EC" id="2.1.1.182"/>
    </reaction>
</comment>
<reference evidence="10 11" key="1">
    <citation type="submission" date="2020-06" db="EMBL/GenBank/DDBJ databases">
        <title>The endosymbiont of the kinetoplastid Bodo saltans is a Paracaedibacter-like alpha-proteobacterium possessing a putative toxin-antitoxin system.</title>
        <authorList>
            <person name="Midha S."/>
            <person name="Rigden D.J."/>
            <person name="Siozios S."/>
            <person name="Hurst G.D.D."/>
            <person name="Jackson A.P."/>
        </authorList>
    </citation>
    <scope>NUCLEOTIDE SEQUENCE [LARGE SCALE GENOMIC DNA]</scope>
    <source>
        <strain evidence="10">Lake Konstanz</strain>
    </source>
</reference>
<dbReference type="InterPro" id="IPR020598">
    <property type="entry name" value="rRNA_Ade_methylase_Trfase_N"/>
</dbReference>
<dbReference type="SMART" id="SM00650">
    <property type="entry name" value="rADc"/>
    <property type="match status" value="1"/>
</dbReference>
<feature type="binding site" evidence="7 8">
    <location>
        <position position="74"/>
    </location>
    <ligand>
        <name>S-adenosyl-L-methionine</name>
        <dbReference type="ChEBI" id="CHEBI:59789"/>
    </ligand>
</feature>
<dbReference type="InterPro" id="IPR011530">
    <property type="entry name" value="rRNA_adenine_dimethylase"/>
</dbReference>
<keyword evidence="11" id="KW-1185">Reference proteome</keyword>
<dbReference type="GO" id="GO:0052908">
    <property type="term" value="F:16S rRNA (adenine(1518)-N(6)/adenine(1519)-N(6))-dimethyltransferase activity"/>
    <property type="evidence" value="ECO:0007669"/>
    <property type="project" value="UniProtKB-EC"/>
</dbReference>
<dbReference type="FunFam" id="3.40.50.150:FF:000023">
    <property type="entry name" value="Ribosomal RNA small subunit methyltransferase A"/>
    <property type="match status" value="1"/>
</dbReference>
<feature type="binding site" evidence="7 8">
    <location>
        <position position="25"/>
    </location>
    <ligand>
        <name>S-adenosyl-L-methionine</name>
        <dbReference type="ChEBI" id="CHEBI:59789"/>
    </ligand>
</feature>
<dbReference type="InterPro" id="IPR023165">
    <property type="entry name" value="rRNA_Ade_diMease-like_C"/>
</dbReference>
<dbReference type="GO" id="GO:0003723">
    <property type="term" value="F:RNA binding"/>
    <property type="evidence" value="ECO:0007669"/>
    <property type="project" value="UniProtKB-UniRule"/>
</dbReference>
<protein>
    <recommendedName>
        <fullName evidence="7">Ribosomal RNA small subunit methyltransferase A</fullName>
        <ecNumber evidence="7">2.1.1.182</ecNumber>
    </recommendedName>
    <alternativeName>
        <fullName evidence="7">16S rRNA (adenine(1518)-N(6)/adenine(1519)-N(6))-dimethyltransferase</fullName>
    </alternativeName>
    <alternativeName>
        <fullName evidence="7">16S rRNA dimethyladenosine transferase</fullName>
    </alternativeName>
    <alternativeName>
        <fullName evidence="7">16S rRNA dimethylase</fullName>
    </alternativeName>
    <alternativeName>
        <fullName evidence="7">S-adenosylmethionine-6-N', N'-adenosyl(rRNA) dimethyltransferase</fullName>
    </alternativeName>
</protein>
<dbReference type="GO" id="GO:0005829">
    <property type="term" value="C:cytosol"/>
    <property type="evidence" value="ECO:0007669"/>
    <property type="project" value="TreeGrafter"/>
</dbReference>
<comment type="subcellular location">
    <subcellularLocation>
        <location evidence="7">Cytoplasm</location>
    </subcellularLocation>
</comment>
<feature type="binding site" evidence="7 8">
    <location>
        <position position="118"/>
    </location>
    <ligand>
        <name>S-adenosyl-L-methionine</name>
        <dbReference type="ChEBI" id="CHEBI:59789"/>
    </ligand>
</feature>
<dbReference type="SUPFAM" id="SSF53335">
    <property type="entry name" value="S-adenosyl-L-methionine-dependent methyltransferases"/>
    <property type="match status" value="1"/>
</dbReference>
<dbReference type="CDD" id="cd02440">
    <property type="entry name" value="AdoMet_MTases"/>
    <property type="match status" value="1"/>
</dbReference>
<name>A0A7L9RTF3_9PROT</name>
<keyword evidence="5 7" id="KW-0949">S-adenosyl-L-methionine</keyword>
<dbReference type="Gene3D" id="1.10.8.100">
    <property type="entry name" value="Ribosomal RNA adenine dimethylase-like, domain 2"/>
    <property type="match status" value="1"/>
</dbReference>
<comment type="similarity">
    <text evidence="7">Belongs to the class I-like SAM-binding methyltransferase superfamily. rRNA adenine N(6)-methyltransferase family. RsmA subfamily.</text>
</comment>
<dbReference type="NCBIfam" id="TIGR00755">
    <property type="entry name" value="ksgA"/>
    <property type="match status" value="1"/>
</dbReference>
<sequence>MTHRPSLKEVMVRHNLLPKKSLGQNFLLDENITHKVAAAAGDLKGRRVIEIGPGPGGLTRAILDLGAAEVIAIEMDSTCVTALQELNEDRLTVLHQDALKTDFAEILCTDRPTKIIANLPYNIGTELLFKWLPLIERIESLTLMFQKEVVDRIVAVPSTKDYGRLSIMVQWLANAKKAFDLPPHVFTPAPKVTSSVVHIVSKGHPLTVEFSRMESLVKQAFSMRRKMLKSTLKGIDPNIFAVTEIDPTRRAETLTVQEFIALALAFNNSATTL</sequence>
<dbReference type="PROSITE" id="PS01131">
    <property type="entry name" value="RRNA_A_DIMETH"/>
    <property type="match status" value="1"/>
</dbReference>
<dbReference type="InterPro" id="IPR029063">
    <property type="entry name" value="SAM-dependent_MTases_sf"/>
</dbReference>
<dbReference type="AlphaFoldDB" id="A0A7L9RTF3"/>
<gene>
    <name evidence="10" type="primary">rsmA_1</name>
    <name evidence="7" type="synonym">ksgA</name>
    <name evidence="7" type="synonym">rsmA</name>
    <name evidence="10" type="ORF">CPBP_00460</name>
</gene>
<evidence type="ECO:0000256" key="4">
    <source>
        <dbReference type="ARBA" id="ARBA00022679"/>
    </source>
</evidence>
<evidence type="ECO:0000256" key="3">
    <source>
        <dbReference type="ARBA" id="ARBA00022603"/>
    </source>
</evidence>
<keyword evidence="3 7" id="KW-0489">Methyltransferase</keyword>
<evidence type="ECO:0000256" key="6">
    <source>
        <dbReference type="ARBA" id="ARBA00022884"/>
    </source>
</evidence>
<evidence type="ECO:0000256" key="2">
    <source>
        <dbReference type="ARBA" id="ARBA00022552"/>
    </source>
</evidence>
<dbReference type="RefSeq" id="WP_350332439.1">
    <property type="nucleotide sequence ID" value="NZ_CP054719.1"/>
</dbReference>
<keyword evidence="4 7" id="KW-0808">Transferase</keyword>
<organism evidence="10 11">
    <name type="scientific">Candidatus Bodocaedibacter vickermanii</name>
    <dbReference type="NCBI Taxonomy" id="2741701"/>
    <lineage>
        <taxon>Bacteria</taxon>
        <taxon>Pseudomonadati</taxon>
        <taxon>Pseudomonadota</taxon>
        <taxon>Alphaproteobacteria</taxon>
        <taxon>Holosporales</taxon>
        <taxon>Candidatus Paracaedibacteraceae</taxon>
        <taxon>Candidatus Bodocaedibacter</taxon>
    </lineage>
</organism>
<evidence type="ECO:0000256" key="8">
    <source>
        <dbReference type="PROSITE-ProRule" id="PRU01026"/>
    </source>
</evidence>
<keyword evidence="1 7" id="KW-0963">Cytoplasm</keyword>
<keyword evidence="2 7" id="KW-0698">rRNA processing</keyword>
<feature type="binding site" evidence="7 8">
    <location>
        <position position="27"/>
    </location>
    <ligand>
        <name>S-adenosyl-L-methionine</name>
        <dbReference type="ChEBI" id="CHEBI:59789"/>
    </ligand>
</feature>